<name>A0ABP9SEF4_9ACTN</name>
<feature type="region of interest" description="Disordered" evidence="2">
    <location>
        <begin position="361"/>
        <end position="385"/>
    </location>
</feature>
<organism evidence="3 4">
    <name type="scientific">Rugosimonospora acidiphila</name>
    <dbReference type="NCBI Taxonomy" id="556531"/>
    <lineage>
        <taxon>Bacteria</taxon>
        <taxon>Bacillati</taxon>
        <taxon>Actinomycetota</taxon>
        <taxon>Actinomycetes</taxon>
        <taxon>Micromonosporales</taxon>
        <taxon>Micromonosporaceae</taxon>
        <taxon>Rugosimonospora</taxon>
    </lineage>
</organism>
<evidence type="ECO:0000256" key="2">
    <source>
        <dbReference type="SAM" id="MobiDB-lite"/>
    </source>
</evidence>
<dbReference type="SFLD" id="SFLDG01162">
    <property type="entry name" value="I"/>
    <property type="match status" value="1"/>
</dbReference>
<keyword evidence="1" id="KW-0808">Transferase</keyword>
<proteinExistence type="predicted"/>
<dbReference type="InterPro" id="IPR033964">
    <property type="entry name" value="ABBA"/>
</dbReference>
<dbReference type="Pfam" id="PF11991">
    <property type="entry name" value="Trp_DMAT"/>
    <property type="match status" value="1"/>
</dbReference>
<comment type="caution">
    <text evidence="3">The sequence shown here is derived from an EMBL/GenBank/DDBJ whole genome shotgun (WGS) entry which is preliminary data.</text>
</comment>
<dbReference type="Proteomes" id="UP001501570">
    <property type="component" value="Unassembled WGS sequence"/>
</dbReference>
<keyword evidence="4" id="KW-1185">Reference proteome</keyword>
<evidence type="ECO:0000313" key="4">
    <source>
        <dbReference type="Proteomes" id="UP001501570"/>
    </source>
</evidence>
<protein>
    <submittedName>
        <fullName evidence="3">DMATS family aromatic prenyltransferase</fullName>
    </submittedName>
</protein>
<dbReference type="RefSeq" id="WP_345634888.1">
    <property type="nucleotide sequence ID" value="NZ_BAABJQ010000020.1"/>
</dbReference>
<evidence type="ECO:0000313" key="3">
    <source>
        <dbReference type="EMBL" id="GAA5194140.1"/>
    </source>
</evidence>
<dbReference type="SFLD" id="SFLDS00036">
    <property type="entry name" value="Aromatic_Prenyltransferase"/>
    <property type="match status" value="1"/>
</dbReference>
<dbReference type="PANTHER" id="PTHR40627:SF4">
    <property type="entry name" value="PRENYLTRANSFERASE ASQH1-RELATED"/>
    <property type="match status" value="1"/>
</dbReference>
<dbReference type="EMBL" id="BAABJQ010000020">
    <property type="protein sequence ID" value="GAA5194140.1"/>
    <property type="molecule type" value="Genomic_DNA"/>
</dbReference>
<evidence type="ECO:0000256" key="1">
    <source>
        <dbReference type="ARBA" id="ARBA00022679"/>
    </source>
</evidence>
<dbReference type="PANTHER" id="PTHR40627">
    <property type="entry name" value="INDOLE PRENYLTRANSFERASE TDIB-RELATED"/>
    <property type="match status" value="1"/>
</dbReference>
<dbReference type="InterPro" id="IPR017795">
    <property type="entry name" value="ABBA_NscD-like"/>
</dbReference>
<sequence>METNLDPALSLSELLDRQLVYLCELVDTDSRPARALLTDLLGPSALRPLSRPPAWPSSVADDGTPVEFSIAFNENERPTLRVLGEALAPVPSGAANLSAARRFVRARAAEFGLPLSRFERVHEVFAAADPPNGFGIWQSLAFGPGRRPEFKVYFNPEIRGVDEAPGLVTEAMERLGLGPSCRAVRQRATRPGELGRLDRLAFFALDLHDGPHARVKVYLSHHDAQARDVVAAAGAVDGIDPDEVAEFCALAGGGTETFARRPLVGSYTFLGGARGPAGYSVYVPIRSYVDHDAEAYDRVSALLSRYGFDASVLERAIAGLTRRPLHAGVGLIAHVSLRLGPPRPGVTVYLSTEAYRVFPPRRPMAVGEPGRGEPRPLCANRSESE</sequence>
<gene>
    <name evidence="3" type="ORF">GCM10023322_57840</name>
</gene>
<reference evidence="4" key="1">
    <citation type="journal article" date="2019" name="Int. J. Syst. Evol. Microbiol.">
        <title>The Global Catalogue of Microorganisms (GCM) 10K type strain sequencing project: providing services to taxonomists for standard genome sequencing and annotation.</title>
        <authorList>
            <consortium name="The Broad Institute Genomics Platform"/>
            <consortium name="The Broad Institute Genome Sequencing Center for Infectious Disease"/>
            <person name="Wu L."/>
            <person name="Ma J."/>
        </authorList>
    </citation>
    <scope>NUCLEOTIDE SEQUENCE [LARGE SCALE GENOMIC DNA]</scope>
    <source>
        <strain evidence="4">JCM 18304</strain>
    </source>
</reference>
<accession>A0ABP9SEF4</accession>